<dbReference type="InterPro" id="IPR019734">
    <property type="entry name" value="TPR_rpt"/>
</dbReference>
<dbReference type="SMART" id="SM00028">
    <property type="entry name" value="TPR"/>
    <property type="match status" value="4"/>
</dbReference>
<dbReference type="InterPro" id="IPR050469">
    <property type="entry name" value="Diguanylate_Cyclase"/>
</dbReference>
<evidence type="ECO:0000313" key="5">
    <source>
        <dbReference type="EMBL" id="GAA0722852.1"/>
    </source>
</evidence>
<reference evidence="5 6" key="1">
    <citation type="journal article" date="2019" name="Int. J. Syst. Evol. Microbiol.">
        <title>The Global Catalogue of Microorganisms (GCM) 10K type strain sequencing project: providing services to taxonomists for standard genome sequencing and annotation.</title>
        <authorList>
            <consortium name="The Broad Institute Genomics Platform"/>
            <consortium name="The Broad Institute Genome Sequencing Center for Infectious Disease"/>
            <person name="Wu L."/>
            <person name="Ma J."/>
        </authorList>
    </citation>
    <scope>NUCLEOTIDE SEQUENCE [LARGE SCALE GENOMIC DNA]</scope>
    <source>
        <strain evidence="5 6">JCM 15421</strain>
    </source>
</reference>
<dbReference type="InterPro" id="IPR011990">
    <property type="entry name" value="TPR-like_helical_dom_sf"/>
</dbReference>
<keyword evidence="3" id="KW-1133">Transmembrane helix</keyword>
<comment type="caution">
    <text evidence="5">The sequence shown here is derived from an EMBL/GenBank/DDBJ whole genome shotgun (WGS) entry which is preliminary data.</text>
</comment>
<dbReference type="PANTHER" id="PTHR45138:SF9">
    <property type="entry name" value="DIGUANYLATE CYCLASE DGCM-RELATED"/>
    <property type="match status" value="1"/>
</dbReference>
<dbReference type="InterPro" id="IPR043128">
    <property type="entry name" value="Rev_trsase/Diguanyl_cyclase"/>
</dbReference>
<proteinExistence type="predicted"/>
<dbReference type="InterPro" id="IPR029787">
    <property type="entry name" value="Nucleotide_cyclase"/>
</dbReference>
<keyword evidence="3" id="KW-0472">Membrane</keyword>
<keyword evidence="3" id="KW-0812">Transmembrane</keyword>
<dbReference type="Gene3D" id="3.30.70.270">
    <property type="match status" value="1"/>
</dbReference>
<accession>A0ABN1IWI4</accession>
<evidence type="ECO:0000256" key="1">
    <source>
        <dbReference type="ARBA" id="ARBA00012528"/>
    </source>
</evidence>
<dbReference type="PANTHER" id="PTHR45138">
    <property type="entry name" value="REGULATORY COMPONENTS OF SENSORY TRANSDUCTION SYSTEM"/>
    <property type="match status" value="1"/>
</dbReference>
<feature type="domain" description="GGDEF" evidence="4">
    <location>
        <begin position="530"/>
        <end position="662"/>
    </location>
</feature>
<sequence length="662" mass="72618">MCTVLARQQRVGPDTAGRDLACCPLPAHPEGECLSEYRSLSSIVGLGLALASVSSLAALPAPSGSDFDRLADQLDNSELALASAAETANILARLHALLPSDDEVRGLRYRYLNCYLAFPNDATAGFAYAEQGLQDALRSDDKAAEANFDFCRGQYRETLRTPSAALADYDAGIELARHLEDARLLGDGLVARGAVQSLLGEQAKALLDFLEAQRSYDGARKEAASELNLLNIATAYRRLGEFEKARGYLEQSRTFAAQRGDTSTLLAVDMQFGFLAFENNDAAHAHAPLQHALELARQMGDRGNAGAALLAQAQAYNIERKYRQAIEALRQSELEQTAISDNSNEGMNHLQYGIAHAGMGLQAEALKDFDAAERSLASGNNLRYLAQLHAARAVSYEALGKTDAALTDLKRLLETNEALEQKSRAEYTVLLSYQFDSARRDLENRRLAADKVMKEQELVALERIRQWQALAIVLGSLLLLLLAWFALRQFYKMRTLSTLAMTDPLTGVANRRRVEHATSQAIRQARAESRDMTILTFDIDHFKRINDNYGHEVGDQILVRVTSTCQAALRQFDQLGRTGGEEFLVVLPDTRLEAGMQVAERLCANVAGLKLDDLAVGLTVSISLGVTQLKPADSGMRALVRRADVALYRAKNNGRNRVEAEI</sequence>
<dbReference type="SMART" id="SM00267">
    <property type="entry name" value="GGDEF"/>
    <property type="match status" value="1"/>
</dbReference>
<organism evidence="5 6">
    <name type="scientific">Dokdonella soli</name>
    <dbReference type="NCBI Taxonomy" id="529810"/>
    <lineage>
        <taxon>Bacteria</taxon>
        <taxon>Pseudomonadati</taxon>
        <taxon>Pseudomonadota</taxon>
        <taxon>Gammaproteobacteria</taxon>
        <taxon>Lysobacterales</taxon>
        <taxon>Rhodanobacteraceae</taxon>
        <taxon>Dokdonella</taxon>
    </lineage>
</organism>
<evidence type="ECO:0000313" key="6">
    <source>
        <dbReference type="Proteomes" id="UP001501523"/>
    </source>
</evidence>
<comment type="catalytic activity">
    <reaction evidence="2">
        <text>2 GTP = 3',3'-c-di-GMP + 2 diphosphate</text>
        <dbReference type="Rhea" id="RHEA:24898"/>
        <dbReference type="ChEBI" id="CHEBI:33019"/>
        <dbReference type="ChEBI" id="CHEBI:37565"/>
        <dbReference type="ChEBI" id="CHEBI:58805"/>
        <dbReference type="EC" id="2.7.7.65"/>
    </reaction>
</comment>
<dbReference type="EMBL" id="BAAAEU010000025">
    <property type="protein sequence ID" value="GAA0722852.1"/>
    <property type="molecule type" value="Genomic_DNA"/>
</dbReference>
<feature type="transmembrane region" description="Helical" evidence="3">
    <location>
        <begin position="467"/>
        <end position="487"/>
    </location>
</feature>
<dbReference type="EC" id="2.7.7.65" evidence="1"/>
<dbReference type="NCBIfam" id="TIGR00254">
    <property type="entry name" value="GGDEF"/>
    <property type="match status" value="1"/>
</dbReference>
<dbReference type="Gene3D" id="1.25.40.10">
    <property type="entry name" value="Tetratricopeptide repeat domain"/>
    <property type="match status" value="2"/>
</dbReference>
<evidence type="ECO:0000256" key="2">
    <source>
        <dbReference type="ARBA" id="ARBA00034247"/>
    </source>
</evidence>
<gene>
    <name evidence="5" type="ORF">GCM10009105_34300</name>
</gene>
<name>A0ABN1IWI4_9GAMM</name>
<dbReference type="PROSITE" id="PS50887">
    <property type="entry name" value="GGDEF"/>
    <property type="match status" value="1"/>
</dbReference>
<dbReference type="SUPFAM" id="SSF55073">
    <property type="entry name" value="Nucleotide cyclase"/>
    <property type="match status" value="1"/>
</dbReference>
<dbReference type="Proteomes" id="UP001501523">
    <property type="component" value="Unassembled WGS sequence"/>
</dbReference>
<keyword evidence="6" id="KW-1185">Reference proteome</keyword>
<evidence type="ECO:0000256" key="3">
    <source>
        <dbReference type="SAM" id="Phobius"/>
    </source>
</evidence>
<dbReference type="Pfam" id="PF00990">
    <property type="entry name" value="GGDEF"/>
    <property type="match status" value="1"/>
</dbReference>
<protein>
    <recommendedName>
        <fullName evidence="1">diguanylate cyclase</fullName>
        <ecNumber evidence="1">2.7.7.65</ecNumber>
    </recommendedName>
</protein>
<dbReference type="InterPro" id="IPR000160">
    <property type="entry name" value="GGDEF_dom"/>
</dbReference>
<dbReference type="SUPFAM" id="SSF48452">
    <property type="entry name" value="TPR-like"/>
    <property type="match status" value="2"/>
</dbReference>
<evidence type="ECO:0000259" key="4">
    <source>
        <dbReference type="PROSITE" id="PS50887"/>
    </source>
</evidence>
<dbReference type="CDD" id="cd01949">
    <property type="entry name" value="GGDEF"/>
    <property type="match status" value="1"/>
</dbReference>